<name>A0ABR9FTW5_9GAMM</name>
<dbReference type="InterPro" id="IPR036318">
    <property type="entry name" value="FAD-bd_PCMH-like_sf"/>
</dbReference>
<evidence type="ECO:0000256" key="1">
    <source>
        <dbReference type="ARBA" id="ARBA00022630"/>
    </source>
</evidence>
<keyword evidence="1" id="KW-0285">Flavoprotein</keyword>
<protein>
    <submittedName>
        <fullName evidence="5">FAD-binding oxidoreductase</fullName>
    </submittedName>
</protein>
<dbReference type="PROSITE" id="PS51387">
    <property type="entry name" value="FAD_PCMH"/>
    <property type="match status" value="1"/>
</dbReference>
<evidence type="ECO:0000313" key="6">
    <source>
        <dbReference type="Proteomes" id="UP001645038"/>
    </source>
</evidence>
<dbReference type="InterPro" id="IPR016164">
    <property type="entry name" value="FAD-linked_Oxase-like_C"/>
</dbReference>
<feature type="signal peptide" evidence="3">
    <location>
        <begin position="1"/>
        <end position="25"/>
    </location>
</feature>
<dbReference type="RefSeq" id="WP_192536610.1">
    <property type="nucleotide sequence ID" value="NZ_RRZB01000002.1"/>
</dbReference>
<evidence type="ECO:0000256" key="3">
    <source>
        <dbReference type="SAM" id="SignalP"/>
    </source>
</evidence>
<dbReference type="InterPro" id="IPR006094">
    <property type="entry name" value="Oxid_FAD_bind_N"/>
</dbReference>
<keyword evidence="2" id="KW-0274">FAD</keyword>
<dbReference type="InterPro" id="IPR016166">
    <property type="entry name" value="FAD-bd_PCMH"/>
</dbReference>
<reference evidence="5 6" key="1">
    <citation type="submission" date="2020-07" db="EMBL/GenBank/DDBJ databases">
        <title>Halophilic bacteria isolated from french cheeses.</title>
        <authorList>
            <person name="Kothe C.I."/>
            <person name="Farah-Kraiem B."/>
            <person name="Renault P."/>
            <person name="Dridi B."/>
        </authorList>
    </citation>
    <scope>NUCLEOTIDE SEQUENCE [LARGE SCALE GENOMIC DNA]</scope>
    <source>
        <strain evidence="5 6">FME20</strain>
    </source>
</reference>
<dbReference type="InterPro" id="IPR010031">
    <property type="entry name" value="FAD_lactone_oxidase-like"/>
</dbReference>
<feature type="chain" id="PRO_5046816421" evidence="3">
    <location>
        <begin position="26"/>
        <end position="474"/>
    </location>
</feature>
<gene>
    <name evidence="5" type="ORF">EI547_01280</name>
</gene>
<dbReference type="SUPFAM" id="SSF55103">
    <property type="entry name" value="FAD-linked oxidases, C-terminal domain"/>
    <property type="match status" value="1"/>
</dbReference>
<dbReference type="PANTHER" id="PTHR43762:SF1">
    <property type="entry name" value="D-ARABINONO-1,4-LACTONE OXIDASE"/>
    <property type="match status" value="1"/>
</dbReference>
<dbReference type="InterPro" id="IPR016169">
    <property type="entry name" value="FAD-bd_PCMH_sub2"/>
</dbReference>
<comment type="caution">
    <text evidence="5">The sequence shown here is derived from an EMBL/GenBank/DDBJ whole genome shotgun (WGS) entry which is preliminary data.</text>
</comment>
<dbReference type="SUPFAM" id="SSF56176">
    <property type="entry name" value="FAD-binding/transporter-associated domain-like"/>
    <property type="match status" value="1"/>
</dbReference>
<organism evidence="5 6">
    <name type="scientific">Halomonas colorata</name>
    <dbReference type="NCBI Taxonomy" id="2742615"/>
    <lineage>
        <taxon>Bacteria</taxon>
        <taxon>Pseudomonadati</taxon>
        <taxon>Pseudomonadota</taxon>
        <taxon>Gammaproteobacteria</taxon>
        <taxon>Oceanospirillales</taxon>
        <taxon>Halomonadaceae</taxon>
        <taxon>Halomonas</taxon>
    </lineage>
</organism>
<keyword evidence="3" id="KW-0732">Signal</keyword>
<evidence type="ECO:0000256" key="2">
    <source>
        <dbReference type="ARBA" id="ARBA00022827"/>
    </source>
</evidence>
<dbReference type="Pfam" id="PF01565">
    <property type="entry name" value="FAD_binding_4"/>
    <property type="match status" value="1"/>
</dbReference>
<evidence type="ECO:0000313" key="5">
    <source>
        <dbReference type="EMBL" id="MBE0462091.1"/>
    </source>
</evidence>
<dbReference type="Gene3D" id="3.30.465.10">
    <property type="match status" value="1"/>
</dbReference>
<dbReference type="PANTHER" id="PTHR43762">
    <property type="entry name" value="L-GULONOLACTONE OXIDASE"/>
    <property type="match status" value="1"/>
</dbReference>
<accession>A0ABR9FTW5</accession>
<feature type="domain" description="FAD-binding PCMH-type" evidence="4">
    <location>
        <begin position="35"/>
        <end position="206"/>
    </location>
</feature>
<evidence type="ECO:0000259" key="4">
    <source>
        <dbReference type="PROSITE" id="PS51387"/>
    </source>
</evidence>
<proteinExistence type="predicted"/>
<sequence length="474" mass="52715">MPLARWLGLCALALMLLLRCSLSLASTQQDVSRIDRVEIDHVVSVRTEADVIGALEDARIEGKQVVIAGAGHSQGGHILYPNAVMLDMRGYDRVLNIDTEHKTITVQAGATWAQVQEAINPQRLAVAVMQSSNIFSVGGSISANIHGRHTQQGPIISTVRSMRIALANGQIVTASRDIHPELFSAAIGGFGTLGVILDATLQLVDDQMLIKTVTPVDFEGYAAHLRTNASALSLHYGRCSIAPGERFLEECFAIDYRPAGAQNLPQPLQQEAHVARDRLLFNWSRGSNIGKTLRWELQKGLLDKPGSTALISRNNAMRPPIRFLDYSSETDTDILQEYFVPLDEFPAFMRALKNVVQENEVNLLSVTLRYVHANTENLLPYATQNQVAVVLYINMDLNESALTHAEQWTRMLVDRALEHSGTYYLVYQRFPTIPQFQRAYPSAQALIDCKLNYDPGGVFNNLFYQHYLGRLTND</sequence>
<dbReference type="EMBL" id="RRZB01000002">
    <property type="protein sequence ID" value="MBE0462091.1"/>
    <property type="molecule type" value="Genomic_DNA"/>
</dbReference>
<keyword evidence="6" id="KW-1185">Reference proteome</keyword>
<dbReference type="Proteomes" id="UP001645038">
    <property type="component" value="Unassembled WGS sequence"/>
</dbReference>